<accession>A0A9P6G564</accession>
<gene>
    <name evidence="2" type="ORF">PMIN01_12824</name>
</gene>
<evidence type="ECO:0000313" key="3">
    <source>
        <dbReference type="Proteomes" id="UP000756921"/>
    </source>
</evidence>
<protein>
    <submittedName>
        <fullName evidence="2">Uncharacterized protein</fullName>
    </submittedName>
</protein>
<proteinExistence type="predicted"/>
<dbReference type="EMBL" id="WJXW01000017">
    <property type="protein sequence ID" value="KAF9729134.1"/>
    <property type="molecule type" value="Genomic_DNA"/>
</dbReference>
<sequence length="293" mass="32773">MSAHPAPNRQLDQPAGEMLAGRPSTLPATLLDGQAPPYDATEAQIEELPEYEPPAPSYEREDHEVPLHTYYLRAPDRKNLMAVPYGPSAPGSFKFTSRSSRPFSKKPEMKVWRSRRASAPTEDEYVAGIWFDTDGPLPWCPRARFVRQDATQGNQTYKMEARNFSDWTLSVDGTLYSWILEAKPFSLVLRPWGRQDAVARFNFSVCGLVATGGAEVGDLTIYRAGLSRDTAGEDVILCGLVTALLQFKKMGRHYKNEPCAVEQRVMLPEERVPLHRSGVGQFWSHQQDGSTIG</sequence>
<name>A0A9P6G564_9PLEO</name>
<feature type="region of interest" description="Disordered" evidence="1">
    <location>
        <begin position="1"/>
        <end position="60"/>
    </location>
</feature>
<dbReference type="AlphaFoldDB" id="A0A9P6G564"/>
<comment type="caution">
    <text evidence="2">The sequence shown here is derived from an EMBL/GenBank/DDBJ whole genome shotgun (WGS) entry which is preliminary data.</text>
</comment>
<reference evidence="2" key="1">
    <citation type="journal article" date="2020" name="Mol. Plant Microbe Interact.">
        <title>Genome Sequence of the Biocontrol Agent Coniothyrium minitans strain Conio (IMI 134523).</title>
        <authorList>
            <person name="Patel D."/>
            <person name="Shittu T.A."/>
            <person name="Baroncelli R."/>
            <person name="Muthumeenakshi S."/>
            <person name="Osborne T.H."/>
            <person name="Janganan T.K."/>
            <person name="Sreenivasaprasad S."/>
        </authorList>
    </citation>
    <scope>NUCLEOTIDE SEQUENCE</scope>
    <source>
        <strain evidence="2">Conio</strain>
    </source>
</reference>
<dbReference type="Proteomes" id="UP000756921">
    <property type="component" value="Unassembled WGS sequence"/>
</dbReference>
<dbReference type="OrthoDB" id="3941101at2759"/>
<keyword evidence="3" id="KW-1185">Reference proteome</keyword>
<evidence type="ECO:0000256" key="1">
    <source>
        <dbReference type="SAM" id="MobiDB-lite"/>
    </source>
</evidence>
<evidence type="ECO:0000313" key="2">
    <source>
        <dbReference type="EMBL" id="KAF9729134.1"/>
    </source>
</evidence>
<organism evidence="2 3">
    <name type="scientific">Paraphaeosphaeria minitans</name>
    <dbReference type="NCBI Taxonomy" id="565426"/>
    <lineage>
        <taxon>Eukaryota</taxon>
        <taxon>Fungi</taxon>
        <taxon>Dikarya</taxon>
        <taxon>Ascomycota</taxon>
        <taxon>Pezizomycotina</taxon>
        <taxon>Dothideomycetes</taxon>
        <taxon>Pleosporomycetidae</taxon>
        <taxon>Pleosporales</taxon>
        <taxon>Massarineae</taxon>
        <taxon>Didymosphaeriaceae</taxon>
        <taxon>Paraphaeosphaeria</taxon>
    </lineage>
</organism>